<comment type="caution">
    <text evidence="9">The sequence shown here is derived from an EMBL/GenBank/DDBJ whole genome shotgun (WGS) entry which is preliminary data.</text>
</comment>
<evidence type="ECO:0000313" key="9">
    <source>
        <dbReference type="EMBL" id="MQL52521.1"/>
    </source>
</evidence>
<evidence type="ECO:0000256" key="6">
    <source>
        <dbReference type="ARBA" id="ARBA00023004"/>
    </source>
</evidence>
<dbReference type="PROSITE" id="PS00198">
    <property type="entry name" value="4FE4S_FER_1"/>
    <property type="match status" value="1"/>
</dbReference>
<dbReference type="Pfam" id="PF13247">
    <property type="entry name" value="Fer4_11"/>
    <property type="match status" value="1"/>
</dbReference>
<dbReference type="InterPro" id="IPR017896">
    <property type="entry name" value="4Fe4S_Fe-S-bd"/>
</dbReference>
<dbReference type="PANTHER" id="PTHR43177">
    <property type="entry name" value="PROTEIN NRFC"/>
    <property type="match status" value="1"/>
</dbReference>
<dbReference type="GO" id="GO:0046872">
    <property type="term" value="F:metal ion binding"/>
    <property type="evidence" value="ECO:0007669"/>
    <property type="project" value="UniProtKB-KW"/>
</dbReference>
<keyword evidence="6" id="KW-0408">Iron</keyword>
<evidence type="ECO:0000313" key="10">
    <source>
        <dbReference type="Proteomes" id="UP000441717"/>
    </source>
</evidence>
<dbReference type="Gene3D" id="3.30.70.20">
    <property type="match status" value="2"/>
</dbReference>
<dbReference type="CDD" id="cd10563">
    <property type="entry name" value="CooF_like"/>
    <property type="match status" value="1"/>
</dbReference>
<name>A0A6N7IRI1_9FIRM</name>
<dbReference type="RefSeq" id="WP_152946716.1">
    <property type="nucleotide sequence ID" value="NZ_WHYR01000023.1"/>
</dbReference>
<dbReference type="PANTHER" id="PTHR43177:SF5">
    <property type="entry name" value="ANAEROBIC DIMETHYL SULFOXIDE REDUCTASE CHAIN B-RELATED"/>
    <property type="match status" value="1"/>
</dbReference>
<dbReference type="InterPro" id="IPR017900">
    <property type="entry name" value="4Fe4S_Fe_S_CS"/>
</dbReference>
<keyword evidence="10" id="KW-1185">Reference proteome</keyword>
<reference evidence="9 10" key="1">
    <citation type="submission" date="2019-10" db="EMBL/GenBank/DDBJ databases">
        <title>Comparative genomics of sulfur disproportionating microorganisms.</title>
        <authorList>
            <person name="Ward L.M."/>
            <person name="Bertran E."/>
            <person name="Johnston D."/>
        </authorList>
    </citation>
    <scope>NUCLEOTIDE SEQUENCE [LARGE SCALE GENOMIC DNA]</scope>
    <source>
        <strain evidence="9 10">DSM 14055</strain>
    </source>
</reference>
<feature type="domain" description="4Fe-4S ferredoxin-type" evidence="8">
    <location>
        <begin position="84"/>
        <end position="113"/>
    </location>
</feature>
<evidence type="ECO:0000256" key="1">
    <source>
        <dbReference type="ARBA" id="ARBA00022448"/>
    </source>
</evidence>
<accession>A0A6N7IRI1</accession>
<keyword evidence="7" id="KW-0411">Iron-sulfur</keyword>
<evidence type="ECO:0000256" key="3">
    <source>
        <dbReference type="ARBA" id="ARBA00022723"/>
    </source>
</evidence>
<organism evidence="9 10">
    <name type="scientific">Desulfofundulus thermobenzoicus</name>
    <dbReference type="NCBI Taxonomy" id="29376"/>
    <lineage>
        <taxon>Bacteria</taxon>
        <taxon>Bacillati</taxon>
        <taxon>Bacillota</taxon>
        <taxon>Clostridia</taxon>
        <taxon>Eubacteriales</taxon>
        <taxon>Peptococcaceae</taxon>
        <taxon>Desulfofundulus</taxon>
    </lineage>
</organism>
<dbReference type="GO" id="GO:0051539">
    <property type="term" value="F:4 iron, 4 sulfur cluster binding"/>
    <property type="evidence" value="ECO:0007669"/>
    <property type="project" value="UniProtKB-KW"/>
</dbReference>
<dbReference type="EMBL" id="WHYR01000023">
    <property type="protein sequence ID" value="MQL52521.1"/>
    <property type="molecule type" value="Genomic_DNA"/>
</dbReference>
<keyword evidence="2" id="KW-0004">4Fe-4S</keyword>
<sequence>MKRIFIRPELCAGCKTCELTCMVEHCPGSSLWTINLSDPANQPRNVVLAGPAGNPVPLACRHCTDAPCLTACPAGALVRDEAAGTVIHQPERCAGCWMCVMACPYGLIWPDARGRVAVKCDFCGERNTPRCVEACPTGALSLVETDGPGVIREITGT</sequence>
<dbReference type="SUPFAM" id="SSF54862">
    <property type="entry name" value="4Fe-4S ferredoxins"/>
    <property type="match status" value="1"/>
</dbReference>
<dbReference type="Proteomes" id="UP000441717">
    <property type="component" value="Unassembled WGS sequence"/>
</dbReference>
<evidence type="ECO:0000256" key="2">
    <source>
        <dbReference type="ARBA" id="ARBA00022485"/>
    </source>
</evidence>
<keyword evidence="3" id="KW-0479">Metal-binding</keyword>
<dbReference type="AlphaFoldDB" id="A0A6N7IRI1"/>
<evidence type="ECO:0000259" key="8">
    <source>
        <dbReference type="PROSITE" id="PS51379"/>
    </source>
</evidence>
<protein>
    <submittedName>
        <fullName evidence="9">4Fe-4S dicluster domain-containing protein</fullName>
    </submittedName>
</protein>
<keyword evidence="5" id="KW-0249">Electron transport</keyword>
<gene>
    <name evidence="9" type="ORF">GFC01_09655</name>
</gene>
<keyword evidence="1" id="KW-0813">Transport</keyword>
<keyword evidence="4" id="KW-0677">Repeat</keyword>
<dbReference type="PROSITE" id="PS51379">
    <property type="entry name" value="4FE4S_FER_2"/>
    <property type="match status" value="1"/>
</dbReference>
<evidence type="ECO:0000256" key="4">
    <source>
        <dbReference type="ARBA" id="ARBA00022737"/>
    </source>
</evidence>
<proteinExistence type="predicted"/>
<evidence type="ECO:0000256" key="5">
    <source>
        <dbReference type="ARBA" id="ARBA00022982"/>
    </source>
</evidence>
<dbReference type="OrthoDB" id="1723058at2"/>
<evidence type="ECO:0000256" key="7">
    <source>
        <dbReference type="ARBA" id="ARBA00023014"/>
    </source>
</evidence>
<dbReference type="InterPro" id="IPR050954">
    <property type="entry name" value="ET_IronSulfur_Cluster-Binding"/>
</dbReference>